<gene>
    <name evidence="4" type="ORF">Acor_84380</name>
</gene>
<feature type="domain" description="DUF8094" evidence="3">
    <location>
        <begin position="63"/>
        <end position="340"/>
    </location>
</feature>
<name>A0A5M3WDF8_9ACTN</name>
<dbReference type="InterPro" id="IPR058407">
    <property type="entry name" value="DUF8094"/>
</dbReference>
<dbReference type="Pfam" id="PF26366">
    <property type="entry name" value="DUF8094"/>
    <property type="match status" value="1"/>
</dbReference>
<dbReference type="RefSeq" id="WP_155342277.1">
    <property type="nucleotide sequence ID" value="NZ_BAAABN010000010.1"/>
</dbReference>
<evidence type="ECO:0000313" key="4">
    <source>
        <dbReference type="EMBL" id="GES06369.1"/>
    </source>
</evidence>
<dbReference type="EMBL" id="BLAD01000157">
    <property type="protein sequence ID" value="GES06369.1"/>
    <property type="molecule type" value="Genomic_DNA"/>
</dbReference>
<evidence type="ECO:0000313" key="5">
    <source>
        <dbReference type="Proteomes" id="UP000334990"/>
    </source>
</evidence>
<reference evidence="4 5" key="1">
    <citation type="submission" date="2019-10" db="EMBL/GenBank/DDBJ databases">
        <title>Whole genome shotgun sequence of Acrocarpospora corrugata NBRC 13972.</title>
        <authorList>
            <person name="Ichikawa N."/>
            <person name="Kimura A."/>
            <person name="Kitahashi Y."/>
            <person name="Komaki H."/>
            <person name="Oguchi A."/>
        </authorList>
    </citation>
    <scope>NUCLEOTIDE SEQUENCE [LARGE SCALE GENOMIC DNA]</scope>
    <source>
        <strain evidence="4 5">NBRC 13972</strain>
    </source>
</reference>
<feature type="region of interest" description="Disordered" evidence="1">
    <location>
        <begin position="28"/>
        <end position="62"/>
    </location>
</feature>
<organism evidence="4 5">
    <name type="scientific">Acrocarpospora corrugata</name>
    <dbReference type="NCBI Taxonomy" id="35763"/>
    <lineage>
        <taxon>Bacteria</taxon>
        <taxon>Bacillati</taxon>
        <taxon>Actinomycetota</taxon>
        <taxon>Actinomycetes</taxon>
        <taxon>Streptosporangiales</taxon>
        <taxon>Streptosporangiaceae</taxon>
        <taxon>Acrocarpospora</taxon>
    </lineage>
</organism>
<comment type="caution">
    <text evidence="4">The sequence shown here is derived from an EMBL/GenBank/DDBJ whole genome shotgun (WGS) entry which is preliminary data.</text>
</comment>
<dbReference type="Proteomes" id="UP000334990">
    <property type="component" value="Unassembled WGS sequence"/>
</dbReference>
<keyword evidence="5" id="KW-1185">Reference proteome</keyword>
<evidence type="ECO:0000256" key="1">
    <source>
        <dbReference type="SAM" id="MobiDB-lite"/>
    </source>
</evidence>
<proteinExistence type="predicted"/>
<evidence type="ECO:0000256" key="2">
    <source>
        <dbReference type="SAM" id="SignalP"/>
    </source>
</evidence>
<protein>
    <recommendedName>
        <fullName evidence="3">DUF8094 domain-containing protein</fullName>
    </recommendedName>
</protein>
<evidence type="ECO:0000259" key="3">
    <source>
        <dbReference type="Pfam" id="PF26366"/>
    </source>
</evidence>
<sequence length="345" mass="36721">MAVPPCFTRIAAVLALTVFSALGCSANGSPTSSGAEAAVDRLAGSPTSADQRQDRPASASTQAVVTPAQARTLLTRNRQLWARAIRNQGAGLEKILADTALRQSRAKIRFDRLLGRTATLPTPISQVQVYVPRPLGNLDWFAASFRESGGYGTAVLARTGGSWKLVSGSWSRVKPPAVALDKGGSAVGVADGDGQRLLLSPRQLAVTFAKNQATFGQAGTQVLADGIYTNEAGAARRAERQAVEGQWLVQRQDRAGKSLYALRTVDGGALVWHSITDTQTFTALRRDVQELRFTQDSARALSQGRAFTTTATITAHGTFLTHIPANTGKARTIGDYYTLADVRGR</sequence>
<dbReference type="OrthoDB" id="3510378at2"/>
<keyword evidence="2" id="KW-0732">Signal</keyword>
<feature type="signal peptide" evidence="2">
    <location>
        <begin position="1"/>
        <end position="26"/>
    </location>
</feature>
<feature type="chain" id="PRO_5038710740" description="DUF8094 domain-containing protein" evidence="2">
    <location>
        <begin position="27"/>
        <end position="345"/>
    </location>
</feature>
<accession>A0A5M3WDF8</accession>
<dbReference type="AlphaFoldDB" id="A0A5M3WDF8"/>